<keyword evidence="3" id="KW-1185">Reference proteome</keyword>
<evidence type="ECO:0000256" key="1">
    <source>
        <dbReference type="SAM" id="Phobius"/>
    </source>
</evidence>
<gene>
    <name evidence="2" type="ORF">DU000_03460</name>
</gene>
<evidence type="ECO:0000313" key="2">
    <source>
        <dbReference type="EMBL" id="RCS59775.1"/>
    </source>
</evidence>
<evidence type="ECO:0000313" key="3">
    <source>
        <dbReference type="Proteomes" id="UP000252357"/>
    </source>
</evidence>
<dbReference type="Proteomes" id="UP000252357">
    <property type="component" value="Unassembled WGS sequence"/>
</dbReference>
<organism evidence="2 3">
    <name type="scientific">Parvibium lacunae</name>
    <dbReference type="NCBI Taxonomy" id="1888893"/>
    <lineage>
        <taxon>Bacteria</taxon>
        <taxon>Pseudomonadati</taxon>
        <taxon>Pseudomonadota</taxon>
        <taxon>Betaproteobacteria</taxon>
        <taxon>Burkholderiales</taxon>
        <taxon>Alcaligenaceae</taxon>
        <taxon>Parvibium</taxon>
    </lineage>
</organism>
<keyword evidence="1" id="KW-0472">Membrane</keyword>
<dbReference type="EMBL" id="QPGB01000001">
    <property type="protein sequence ID" value="RCS59775.1"/>
    <property type="molecule type" value="Genomic_DNA"/>
</dbReference>
<keyword evidence="1" id="KW-1133">Transmembrane helix</keyword>
<feature type="transmembrane region" description="Helical" evidence="1">
    <location>
        <begin position="50"/>
        <end position="69"/>
    </location>
</feature>
<protein>
    <submittedName>
        <fullName evidence="2">Uncharacterized protein</fullName>
    </submittedName>
</protein>
<sequence>MMLDNWKKSFINYYLAMPQPQRSRFFKHMLIQFVLSMVLLWMTMKSAKQGWFLFFLVWTAIDMILLQWMREADKQPPRS</sequence>
<dbReference type="RefSeq" id="WP_147266956.1">
    <property type="nucleotide sequence ID" value="NZ_QPGB01000001.1"/>
</dbReference>
<accession>A0A368L7Y1</accession>
<dbReference type="AlphaFoldDB" id="A0A368L7Y1"/>
<reference evidence="2 3" key="1">
    <citation type="journal article" date="2018" name="Int. J. Syst. Evol. Microbiol.">
        <title>Parvibium lacunae gen. nov., sp. nov., a new member of the family Alcaligenaceae isolated from a freshwater pond.</title>
        <authorList>
            <person name="Chen W.M."/>
            <person name="Xie P.B."/>
            <person name="Hsu M.Y."/>
            <person name="Sheu S.Y."/>
        </authorList>
    </citation>
    <scope>NUCLEOTIDE SEQUENCE [LARGE SCALE GENOMIC DNA]</scope>
    <source>
        <strain evidence="2 3">KMB9</strain>
    </source>
</reference>
<proteinExistence type="predicted"/>
<name>A0A368L7Y1_9BURK</name>
<comment type="caution">
    <text evidence="2">The sequence shown here is derived from an EMBL/GenBank/DDBJ whole genome shotgun (WGS) entry which is preliminary data.</text>
</comment>
<keyword evidence="1" id="KW-0812">Transmembrane</keyword>